<dbReference type="Proteomes" id="UP001158067">
    <property type="component" value="Unassembled WGS sequence"/>
</dbReference>
<dbReference type="InterPro" id="IPR045863">
    <property type="entry name" value="CorA_TM1_TM2"/>
</dbReference>
<comment type="caution">
    <text evidence="9">The sequence shown here is derived from an EMBL/GenBank/DDBJ whole genome shotgun (WGS) entry which is preliminary data.</text>
</comment>
<dbReference type="SUPFAM" id="SSF144083">
    <property type="entry name" value="Magnesium transport protein CorA, transmembrane region"/>
    <property type="match status" value="1"/>
</dbReference>
<evidence type="ECO:0000256" key="5">
    <source>
        <dbReference type="ARBA" id="ARBA00022692"/>
    </source>
</evidence>
<reference evidence="9 10" key="1">
    <citation type="submission" date="2017-05" db="EMBL/GenBank/DDBJ databases">
        <authorList>
            <person name="Varghese N."/>
            <person name="Submissions S."/>
        </authorList>
    </citation>
    <scope>NUCLEOTIDE SEQUENCE [LARGE SCALE GENOMIC DNA]</scope>
    <source>
        <strain evidence="9 10">DSM 25457</strain>
    </source>
</reference>
<feature type="transmembrane region" description="Helical" evidence="8">
    <location>
        <begin position="335"/>
        <end position="356"/>
    </location>
</feature>
<evidence type="ECO:0000313" key="9">
    <source>
        <dbReference type="EMBL" id="SMP50314.1"/>
    </source>
</evidence>
<evidence type="ECO:0000256" key="8">
    <source>
        <dbReference type="RuleBase" id="RU362010"/>
    </source>
</evidence>
<keyword evidence="8" id="KW-0460">Magnesium</keyword>
<dbReference type="NCBIfam" id="TIGR00383">
    <property type="entry name" value="corA"/>
    <property type="match status" value="1"/>
</dbReference>
<dbReference type="Gene3D" id="3.30.460.20">
    <property type="entry name" value="CorA soluble domain-like"/>
    <property type="match status" value="1"/>
</dbReference>
<dbReference type="InterPro" id="IPR004488">
    <property type="entry name" value="Mg/Co-transport_prot_CorA"/>
</dbReference>
<keyword evidence="4 8" id="KW-1003">Cell membrane</keyword>
<evidence type="ECO:0000313" key="10">
    <source>
        <dbReference type="Proteomes" id="UP001158067"/>
    </source>
</evidence>
<keyword evidence="6 8" id="KW-1133">Transmembrane helix</keyword>
<dbReference type="Pfam" id="PF01544">
    <property type="entry name" value="CorA"/>
    <property type="match status" value="1"/>
</dbReference>
<gene>
    <name evidence="8" type="primary">corA</name>
    <name evidence="9" type="ORF">SAMN06265222_10373</name>
</gene>
<evidence type="ECO:0000256" key="2">
    <source>
        <dbReference type="ARBA" id="ARBA00009765"/>
    </source>
</evidence>
<feature type="transmembrane region" description="Helical" evidence="8">
    <location>
        <begin position="303"/>
        <end position="323"/>
    </location>
</feature>
<name>A0ABY1PVJ8_9BACT</name>
<evidence type="ECO:0000256" key="7">
    <source>
        <dbReference type="ARBA" id="ARBA00023136"/>
    </source>
</evidence>
<protein>
    <recommendedName>
        <fullName evidence="8">Magnesium transport protein CorA</fullName>
    </recommendedName>
</protein>
<sequence length="366" mass="41628">MGIRVNANLFKKKHTKVGARPGTLVIPKEAPTPRITTVHYSPTEHRTATVDSVDELSEAFSEDEVTWVDVQGFGDRSIMRKLGVLFGLHPLLLEDVVNVPQRPKSEPYEDQLLVIVRMVRMGEPDKNGEPVVDIEQVSMVIANNYLITFQEKHGDVLDPVRSRLLANKGLIRKRGADYLAYVITDTIIDAYYPVLEVVGDRLESLEAVVIDNPSPAVLGELNRLKNQLINLRRAIWPQREAINELVRGDHAIISEEVGVYLRDVYDHCIQTSEVAEMYREMVTGLMNTYLSSVANRTNEVMKVLTIMASIFIPLTFMAGIYGMNFEHMPELKYQYSYAVLWIAMGTVAIGMLIYFYRKGWILERQR</sequence>
<dbReference type="InterPro" id="IPR045861">
    <property type="entry name" value="CorA_cytoplasmic_dom"/>
</dbReference>
<dbReference type="CDD" id="cd12828">
    <property type="entry name" value="TmCorA-like_1"/>
    <property type="match status" value="1"/>
</dbReference>
<evidence type="ECO:0000256" key="1">
    <source>
        <dbReference type="ARBA" id="ARBA00004651"/>
    </source>
</evidence>
<comment type="similarity">
    <text evidence="2 8">Belongs to the CorA metal ion transporter (MIT) (TC 1.A.35) family.</text>
</comment>
<keyword evidence="3 8" id="KW-0813">Transport</keyword>
<comment type="subcellular location">
    <subcellularLocation>
        <location evidence="1">Cell membrane</location>
        <topology evidence="1">Multi-pass membrane protein</topology>
    </subcellularLocation>
    <subcellularLocation>
        <location evidence="8">Membrane</location>
        <topology evidence="8">Multi-pass membrane protein</topology>
    </subcellularLocation>
</comment>
<proteinExistence type="inferred from homology"/>
<keyword evidence="10" id="KW-1185">Reference proteome</keyword>
<dbReference type="EMBL" id="FXUG01000003">
    <property type="protein sequence ID" value="SMP50314.1"/>
    <property type="molecule type" value="Genomic_DNA"/>
</dbReference>
<keyword evidence="7 8" id="KW-0472">Membrane</keyword>
<dbReference type="Gene3D" id="1.20.58.340">
    <property type="entry name" value="Magnesium transport protein CorA, transmembrane region"/>
    <property type="match status" value="2"/>
</dbReference>
<keyword evidence="8" id="KW-0406">Ion transport</keyword>
<organism evidence="9 10">
    <name type="scientific">Neorhodopirellula lusitana</name>
    <dbReference type="NCBI Taxonomy" id="445327"/>
    <lineage>
        <taxon>Bacteria</taxon>
        <taxon>Pseudomonadati</taxon>
        <taxon>Planctomycetota</taxon>
        <taxon>Planctomycetia</taxon>
        <taxon>Pirellulales</taxon>
        <taxon>Pirellulaceae</taxon>
        <taxon>Neorhodopirellula</taxon>
    </lineage>
</organism>
<evidence type="ECO:0000256" key="4">
    <source>
        <dbReference type="ARBA" id="ARBA00022475"/>
    </source>
</evidence>
<dbReference type="PANTHER" id="PTHR46494:SF1">
    <property type="entry name" value="CORA FAMILY METAL ION TRANSPORTER (EUROFUNG)"/>
    <property type="match status" value="1"/>
</dbReference>
<evidence type="ECO:0000256" key="6">
    <source>
        <dbReference type="ARBA" id="ARBA00022989"/>
    </source>
</evidence>
<dbReference type="InterPro" id="IPR002523">
    <property type="entry name" value="MgTranspt_CorA/ZnTranspt_ZntB"/>
</dbReference>
<keyword evidence="5 8" id="KW-0812">Transmembrane</keyword>
<evidence type="ECO:0000256" key="3">
    <source>
        <dbReference type="ARBA" id="ARBA00022448"/>
    </source>
</evidence>
<accession>A0ABY1PVJ8</accession>
<dbReference type="PANTHER" id="PTHR46494">
    <property type="entry name" value="CORA FAMILY METAL ION TRANSPORTER (EUROFUNG)"/>
    <property type="match status" value="1"/>
</dbReference>
<dbReference type="SUPFAM" id="SSF143865">
    <property type="entry name" value="CorA soluble domain-like"/>
    <property type="match status" value="1"/>
</dbReference>
<comment type="function">
    <text evidence="8">Mediates influx of magnesium ions.</text>
</comment>